<protein>
    <submittedName>
        <fullName evidence="1">Uncharacterized protein</fullName>
    </submittedName>
</protein>
<sequence>MDILVLLRRFRRKKLRPASGLKIVYHGDHGGKVDWQQSGGGWLPIRVVLPLPRSSLSPHWQAVTLHEYAHLACGYKKQCLMVSAEAMAWAVALRWVRPDVYSAVRTQAVESIFTHLVREVPGPHLSGADTALQFAEEKLAAMWPPKTDLSP</sequence>
<evidence type="ECO:0000313" key="1">
    <source>
        <dbReference type="EMBL" id="OHA68543.1"/>
    </source>
</evidence>
<reference evidence="1 2" key="1">
    <citation type="journal article" date="2016" name="Nat. Commun.">
        <title>Thousands of microbial genomes shed light on interconnected biogeochemical processes in an aquifer system.</title>
        <authorList>
            <person name="Anantharaman K."/>
            <person name="Brown C.T."/>
            <person name="Hug L.A."/>
            <person name="Sharon I."/>
            <person name="Castelle C.J."/>
            <person name="Probst A.J."/>
            <person name="Thomas B.C."/>
            <person name="Singh A."/>
            <person name="Wilkins M.J."/>
            <person name="Karaoz U."/>
            <person name="Brodie E.L."/>
            <person name="Williams K.H."/>
            <person name="Hubbard S.S."/>
            <person name="Banfield J.F."/>
        </authorList>
    </citation>
    <scope>NUCLEOTIDE SEQUENCE [LARGE SCALE GENOMIC DNA]</scope>
</reference>
<gene>
    <name evidence="1" type="ORF">A3D59_00755</name>
</gene>
<organism evidence="1 2">
    <name type="scientific">Candidatus Wildermuthbacteria bacterium RIFCSPHIGHO2_02_FULL_47_17</name>
    <dbReference type="NCBI Taxonomy" id="1802452"/>
    <lineage>
        <taxon>Bacteria</taxon>
        <taxon>Candidatus Wildermuthiibacteriota</taxon>
    </lineage>
</organism>
<dbReference type="EMBL" id="MHTX01000015">
    <property type="protein sequence ID" value="OHA68543.1"/>
    <property type="molecule type" value="Genomic_DNA"/>
</dbReference>
<accession>A0A1G2R6U6</accession>
<proteinExistence type="predicted"/>
<dbReference type="Proteomes" id="UP000179258">
    <property type="component" value="Unassembled WGS sequence"/>
</dbReference>
<dbReference type="AlphaFoldDB" id="A0A1G2R6U6"/>
<evidence type="ECO:0000313" key="2">
    <source>
        <dbReference type="Proteomes" id="UP000179258"/>
    </source>
</evidence>
<name>A0A1G2R6U6_9BACT</name>
<comment type="caution">
    <text evidence="1">The sequence shown here is derived from an EMBL/GenBank/DDBJ whole genome shotgun (WGS) entry which is preliminary data.</text>
</comment>